<dbReference type="GeneID" id="22911638"/>
<dbReference type="InterPro" id="IPR035892">
    <property type="entry name" value="C2_domain_sf"/>
</dbReference>
<evidence type="ECO:0000313" key="3">
    <source>
        <dbReference type="Proteomes" id="UP000019763"/>
    </source>
</evidence>
<dbReference type="RefSeq" id="XP_011129516.1">
    <property type="nucleotide sequence ID" value="XM_011131214.1"/>
</dbReference>
<dbReference type="OrthoDB" id="270970at2759"/>
<organism evidence="2 3">
    <name type="scientific">Gregarina niphandrodes</name>
    <name type="common">Septate eugregarine</name>
    <dbReference type="NCBI Taxonomy" id="110365"/>
    <lineage>
        <taxon>Eukaryota</taxon>
        <taxon>Sar</taxon>
        <taxon>Alveolata</taxon>
        <taxon>Apicomplexa</taxon>
        <taxon>Conoidasida</taxon>
        <taxon>Gregarinasina</taxon>
        <taxon>Eugregarinorida</taxon>
        <taxon>Gregarinidae</taxon>
        <taxon>Gregarina</taxon>
    </lineage>
</organism>
<proteinExistence type="predicted"/>
<dbReference type="Pfam" id="PF00168">
    <property type="entry name" value="C2"/>
    <property type="match status" value="1"/>
</dbReference>
<dbReference type="InterPro" id="IPR000008">
    <property type="entry name" value="C2_dom"/>
</dbReference>
<dbReference type="EMBL" id="AFNH02000326">
    <property type="protein sequence ID" value="EZG77294.1"/>
    <property type="molecule type" value="Genomic_DNA"/>
</dbReference>
<dbReference type="AlphaFoldDB" id="A0A023BA62"/>
<sequence length="123" mass="13773">MKVSVTVHSVAGMDGHTGVLANKSDLYVELKYGTFHSWHTKKVKDAGSTADFEETWSFDAKDSHSTFTVKVKDARHLRIDETLAEGSFKFEQRDGFYYNGEVGLVDQKHGKDPSIKLTVKCSD</sequence>
<protein>
    <submittedName>
        <fullName evidence="2">C2 domain protein</fullName>
    </submittedName>
</protein>
<comment type="caution">
    <text evidence="2">The sequence shown here is derived from an EMBL/GenBank/DDBJ whole genome shotgun (WGS) entry which is preliminary data.</text>
</comment>
<keyword evidence="3" id="KW-1185">Reference proteome</keyword>
<dbReference type="Gene3D" id="2.60.40.150">
    <property type="entry name" value="C2 domain"/>
    <property type="match status" value="1"/>
</dbReference>
<evidence type="ECO:0000259" key="1">
    <source>
        <dbReference type="PROSITE" id="PS50004"/>
    </source>
</evidence>
<dbReference type="VEuPathDB" id="CryptoDB:GNI_042760"/>
<feature type="domain" description="C2" evidence="1">
    <location>
        <begin position="1"/>
        <end position="106"/>
    </location>
</feature>
<gene>
    <name evidence="2" type="ORF">GNI_042760</name>
</gene>
<dbReference type="Proteomes" id="UP000019763">
    <property type="component" value="Unassembled WGS sequence"/>
</dbReference>
<name>A0A023BA62_GRENI</name>
<dbReference type="CDD" id="cd00030">
    <property type="entry name" value="C2"/>
    <property type="match status" value="1"/>
</dbReference>
<reference evidence="2" key="1">
    <citation type="submission" date="2013-12" db="EMBL/GenBank/DDBJ databases">
        <authorList>
            <person name="Omoto C.K."/>
            <person name="Sibley D."/>
            <person name="Venepally P."/>
            <person name="Hadjithomas M."/>
            <person name="Karamycheva S."/>
            <person name="Brunk B."/>
            <person name="Roos D."/>
            <person name="Caler E."/>
            <person name="Lorenzi H."/>
        </authorList>
    </citation>
    <scope>NUCLEOTIDE SEQUENCE</scope>
</reference>
<dbReference type="PROSITE" id="PS50004">
    <property type="entry name" value="C2"/>
    <property type="match status" value="1"/>
</dbReference>
<accession>A0A023BA62</accession>
<evidence type="ECO:0000313" key="2">
    <source>
        <dbReference type="EMBL" id="EZG77294.1"/>
    </source>
</evidence>
<dbReference type="SUPFAM" id="SSF49562">
    <property type="entry name" value="C2 domain (Calcium/lipid-binding domain, CaLB)"/>
    <property type="match status" value="1"/>
</dbReference>